<dbReference type="EMBL" id="LR797360">
    <property type="protein sequence ID" value="CAB4205601.1"/>
    <property type="molecule type" value="Genomic_DNA"/>
</dbReference>
<dbReference type="EMBL" id="LR797247">
    <property type="protein sequence ID" value="CAB4196057.1"/>
    <property type="molecule type" value="Genomic_DNA"/>
</dbReference>
<dbReference type="EMBL" id="LR797504">
    <property type="protein sequence ID" value="CAB4221657.1"/>
    <property type="molecule type" value="Genomic_DNA"/>
</dbReference>
<evidence type="ECO:0000313" key="3">
    <source>
        <dbReference type="EMBL" id="CAB4221657.1"/>
    </source>
</evidence>
<gene>
    <name evidence="1" type="ORF">UFOVP1286_61</name>
    <name evidence="2" type="ORF">UFOVP1407_91</name>
    <name evidence="3" type="ORF">UFOVP1640_58</name>
</gene>
<protein>
    <submittedName>
        <fullName evidence="1">Uncharacterized protein</fullName>
    </submittedName>
</protein>
<evidence type="ECO:0000313" key="1">
    <source>
        <dbReference type="EMBL" id="CAB4196057.1"/>
    </source>
</evidence>
<reference evidence="1" key="1">
    <citation type="submission" date="2020-05" db="EMBL/GenBank/DDBJ databases">
        <authorList>
            <person name="Chiriac C."/>
            <person name="Salcher M."/>
            <person name="Ghai R."/>
            <person name="Kavagutti S V."/>
        </authorList>
    </citation>
    <scope>NUCLEOTIDE SEQUENCE</scope>
</reference>
<name>A0A6J5RP15_9CAUD</name>
<organism evidence="1">
    <name type="scientific">uncultured Caudovirales phage</name>
    <dbReference type="NCBI Taxonomy" id="2100421"/>
    <lineage>
        <taxon>Viruses</taxon>
        <taxon>Duplodnaviria</taxon>
        <taxon>Heunggongvirae</taxon>
        <taxon>Uroviricota</taxon>
        <taxon>Caudoviricetes</taxon>
        <taxon>Peduoviridae</taxon>
        <taxon>Maltschvirus</taxon>
        <taxon>Maltschvirus maltsch</taxon>
    </lineage>
</organism>
<proteinExistence type="predicted"/>
<sequence>MNNIELRDYIATHVLQGIVTADWKFDIKDKTWDEQAVKRAYELADKMLAESEITNVQH</sequence>
<evidence type="ECO:0000313" key="2">
    <source>
        <dbReference type="EMBL" id="CAB4205601.1"/>
    </source>
</evidence>
<accession>A0A6J5RP15</accession>